<evidence type="ECO:0000256" key="4">
    <source>
        <dbReference type="ARBA" id="ARBA00022777"/>
    </source>
</evidence>
<keyword evidence="2" id="KW-0808">Transferase</keyword>
<dbReference type="AlphaFoldDB" id="A0A939QM86"/>
<protein>
    <submittedName>
        <fullName evidence="7">Carbohydrate kinase</fullName>
    </submittedName>
</protein>
<dbReference type="PANTHER" id="PTHR43085">
    <property type="entry name" value="HEXOKINASE FAMILY MEMBER"/>
    <property type="match status" value="1"/>
</dbReference>
<keyword evidence="4 7" id="KW-0418">Kinase</keyword>
<reference evidence="7" key="1">
    <citation type="submission" date="2021-03" db="EMBL/GenBank/DDBJ databases">
        <title>Microbacterium sp. nov., a novel actinobacterium isolated from cow dung.</title>
        <authorList>
            <person name="Zhang L."/>
        </authorList>
    </citation>
    <scope>NUCLEOTIDE SEQUENCE</scope>
    <source>
        <strain evidence="7">NEAU-LLB</strain>
    </source>
</reference>
<evidence type="ECO:0000313" key="8">
    <source>
        <dbReference type="Proteomes" id="UP000680132"/>
    </source>
</evidence>
<dbReference type="InterPro" id="IPR050306">
    <property type="entry name" value="PfkB_Carbo_kinase"/>
</dbReference>
<sequence length="313" mass="32000">MSASLSSADLLVVGESVADVILQPDGTQVTHAGGSPANVAFGLARLGADVALLTQLGADDDGALIAAHLVGAGVRLVEPPHPALRTPRATARIQPDGSARYDFEIGWTLTPRETRAVRHVHTGSIAAFLSPGAEAVRALLEGARGVASISFDPNIRPALLEDHEAARARFEQFAALSDVVKASDEDLDWLYPGEDPAGIARGLVETGTGAAIVTRGGDGVIAMTRTGLLELSAVRADVVDTVGAGDSFMAALLADLGRHGLLGGGLRATLARDDFDLRPHLEIAARAAAITVSRAGANPPSAAELAAEGGDEA</sequence>
<dbReference type="InterPro" id="IPR029056">
    <property type="entry name" value="Ribokinase-like"/>
</dbReference>
<dbReference type="GO" id="GO:0016301">
    <property type="term" value="F:kinase activity"/>
    <property type="evidence" value="ECO:0007669"/>
    <property type="project" value="UniProtKB-KW"/>
</dbReference>
<dbReference type="Proteomes" id="UP000680132">
    <property type="component" value="Unassembled WGS sequence"/>
</dbReference>
<dbReference type="EMBL" id="JAGFOA010000002">
    <property type="protein sequence ID" value="MBO3663310.1"/>
    <property type="molecule type" value="Genomic_DNA"/>
</dbReference>
<dbReference type="SUPFAM" id="SSF53613">
    <property type="entry name" value="Ribokinase-like"/>
    <property type="match status" value="1"/>
</dbReference>
<keyword evidence="5" id="KW-0067">ATP-binding</keyword>
<keyword evidence="3" id="KW-0547">Nucleotide-binding</keyword>
<comment type="similarity">
    <text evidence="1">Belongs to the carbohydrate kinase PfkB family.</text>
</comment>
<dbReference type="RefSeq" id="WP_208502162.1">
    <property type="nucleotide sequence ID" value="NZ_JAGFOA010000002.1"/>
</dbReference>
<evidence type="ECO:0000256" key="1">
    <source>
        <dbReference type="ARBA" id="ARBA00010688"/>
    </source>
</evidence>
<dbReference type="Gene3D" id="3.40.1190.20">
    <property type="match status" value="1"/>
</dbReference>
<evidence type="ECO:0000256" key="2">
    <source>
        <dbReference type="ARBA" id="ARBA00022679"/>
    </source>
</evidence>
<organism evidence="7 8">
    <name type="scientific">Microbacterium stercoris</name>
    <dbReference type="NCBI Taxonomy" id="2820289"/>
    <lineage>
        <taxon>Bacteria</taxon>
        <taxon>Bacillati</taxon>
        <taxon>Actinomycetota</taxon>
        <taxon>Actinomycetes</taxon>
        <taxon>Micrococcales</taxon>
        <taxon>Microbacteriaceae</taxon>
        <taxon>Microbacterium</taxon>
    </lineage>
</organism>
<keyword evidence="8" id="KW-1185">Reference proteome</keyword>
<evidence type="ECO:0000256" key="5">
    <source>
        <dbReference type="ARBA" id="ARBA00022840"/>
    </source>
</evidence>
<accession>A0A939QM86</accession>
<comment type="caution">
    <text evidence="7">The sequence shown here is derived from an EMBL/GenBank/DDBJ whole genome shotgun (WGS) entry which is preliminary data.</text>
</comment>
<feature type="domain" description="Carbohydrate kinase PfkB" evidence="6">
    <location>
        <begin position="9"/>
        <end position="300"/>
    </location>
</feature>
<dbReference type="InterPro" id="IPR011611">
    <property type="entry name" value="PfkB_dom"/>
</dbReference>
<dbReference type="PROSITE" id="PS00584">
    <property type="entry name" value="PFKB_KINASES_2"/>
    <property type="match status" value="1"/>
</dbReference>
<dbReference type="GO" id="GO:0005524">
    <property type="term" value="F:ATP binding"/>
    <property type="evidence" value="ECO:0007669"/>
    <property type="project" value="UniProtKB-KW"/>
</dbReference>
<evidence type="ECO:0000313" key="7">
    <source>
        <dbReference type="EMBL" id="MBO3663310.1"/>
    </source>
</evidence>
<gene>
    <name evidence="7" type="ORF">J5V96_07265</name>
</gene>
<proteinExistence type="inferred from homology"/>
<dbReference type="CDD" id="cd01167">
    <property type="entry name" value="bac_FRK"/>
    <property type="match status" value="1"/>
</dbReference>
<name>A0A939QM86_9MICO</name>
<dbReference type="InterPro" id="IPR002173">
    <property type="entry name" value="Carboh/pur_kinase_PfkB_CS"/>
</dbReference>
<dbReference type="PANTHER" id="PTHR43085:SF1">
    <property type="entry name" value="PSEUDOURIDINE KINASE-RELATED"/>
    <property type="match status" value="1"/>
</dbReference>
<evidence type="ECO:0000256" key="3">
    <source>
        <dbReference type="ARBA" id="ARBA00022741"/>
    </source>
</evidence>
<evidence type="ECO:0000259" key="6">
    <source>
        <dbReference type="Pfam" id="PF00294"/>
    </source>
</evidence>
<dbReference type="PROSITE" id="PS00583">
    <property type="entry name" value="PFKB_KINASES_1"/>
    <property type="match status" value="1"/>
</dbReference>
<dbReference type="Pfam" id="PF00294">
    <property type="entry name" value="PfkB"/>
    <property type="match status" value="1"/>
</dbReference>